<evidence type="ECO:0000256" key="1">
    <source>
        <dbReference type="SAM" id="SignalP"/>
    </source>
</evidence>
<accession>A0A3E1YBA9</accession>
<dbReference type="PROSITE" id="PS51257">
    <property type="entry name" value="PROKAR_LIPOPROTEIN"/>
    <property type="match status" value="1"/>
</dbReference>
<dbReference type="EMBL" id="QPMM01000004">
    <property type="protein sequence ID" value="RFS23326.1"/>
    <property type="molecule type" value="Genomic_DNA"/>
</dbReference>
<dbReference type="Proteomes" id="UP000260644">
    <property type="component" value="Unassembled WGS sequence"/>
</dbReference>
<dbReference type="Gene3D" id="1.25.40.10">
    <property type="entry name" value="Tetratricopeptide repeat domain"/>
    <property type="match status" value="1"/>
</dbReference>
<feature type="signal peptide" evidence="1">
    <location>
        <begin position="1"/>
        <end position="20"/>
    </location>
</feature>
<evidence type="ECO:0000313" key="3">
    <source>
        <dbReference type="Proteomes" id="UP000260644"/>
    </source>
</evidence>
<protein>
    <submittedName>
        <fullName evidence="2">Uncharacterized protein</fullName>
    </submittedName>
</protein>
<dbReference type="AlphaFoldDB" id="A0A3E1YBA9"/>
<feature type="chain" id="PRO_5017698657" evidence="1">
    <location>
        <begin position="21"/>
        <end position="371"/>
    </location>
</feature>
<dbReference type="SMART" id="SM00028">
    <property type="entry name" value="TPR"/>
    <property type="match status" value="2"/>
</dbReference>
<dbReference type="InterPro" id="IPR019734">
    <property type="entry name" value="TPR_rpt"/>
</dbReference>
<proteinExistence type="predicted"/>
<gene>
    <name evidence="2" type="ORF">DVR12_09925</name>
</gene>
<dbReference type="NCBIfam" id="NF047558">
    <property type="entry name" value="TPR_END_plus"/>
    <property type="match status" value="1"/>
</dbReference>
<dbReference type="OrthoDB" id="642461at2"/>
<name>A0A3E1YBA9_9BACT</name>
<dbReference type="SUPFAM" id="SSF48452">
    <property type="entry name" value="TPR-like"/>
    <property type="match status" value="1"/>
</dbReference>
<keyword evidence="1" id="KW-0732">Signal</keyword>
<organism evidence="2 3">
    <name type="scientific">Chitinophaga silvatica</name>
    <dbReference type="NCBI Taxonomy" id="2282649"/>
    <lineage>
        <taxon>Bacteria</taxon>
        <taxon>Pseudomonadati</taxon>
        <taxon>Bacteroidota</taxon>
        <taxon>Chitinophagia</taxon>
        <taxon>Chitinophagales</taxon>
        <taxon>Chitinophagaceae</taxon>
        <taxon>Chitinophaga</taxon>
    </lineage>
</organism>
<keyword evidence="3" id="KW-1185">Reference proteome</keyword>
<comment type="caution">
    <text evidence="2">The sequence shown here is derived from an EMBL/GenBank/DDBJ whole genome shotgun (WGS) entry which is preliminary data.</text>
</comment>
<dbReference type="InterPro" id="IPR011990">
    <property type="entry name" value="TPR-like_helical_dom_sf"/>
</dbReference>
<evidence type="ECO:0000313" key="2">
    <source>
        <dbReference type="EMBL" id="RFS23326.1"/>
    </source>
</evidence>
<sequence>MRLIPLFASCILIVSACNQSANQKPAVALTEATLYDPNVVLDAVKSKSHSKEADKLFLKAIDEYRNAHHPLASVELFVKSAVLMPQAKTYYELGNALMDSKKLNEAIQAYSIAELLNYKPLSKLFYNKACAYSKAENRDSAMYYLMGAIEFGYSNMKNVLKDPDLKFVRDEYYNFQTDIMRAFAGVEEPEKLQWSLFNTQFQQVSFPFTIDSNYAHKLDRKQTISYDFEIYVSEMRKDKFTRDVGSEFYYVGLIKKDTAFKTLVYAVNDEVYDENSINPYYYLVSYDSYGKLIDKLLIAGHDKLKDPFRIATFNGNGDIELTEFEYKYEKNPEEEGFDRNKIISSTELQKKVYRLSENGHIVPKTEQLASR</sequence>
<dbReference type="RefSeq" id="WP_116975519.1">
    <property type="nucleotide sequence ID" value="NZ_QPMM01000004.1"/>
</dbReference>
<reference evidence="2 3" key="1">
    <citation type="submission" date="2018-07" db="EMBL/GenBank/DDBJ databases">
        <title>Chitinophaga K2CV101002-2 sp. nov., isolated from a monsoon evergreen broad-leaved forest soil.</title>
        <authorList>
            <person name="Lv Y."/>
        </authorList>
    </citation>
    <scope>NUCLEOTIDE SEQUENCE [LARGE SCALE GENOMIC DNA]</scope>
    <source>
        <strain evidence="2 3">GDMCC 1.1288</strain>
    </source>
</reference>